<gene>
    <name evidence="1" type="ORF">JBS370_LOCUS27930</name>
</gene>
<accession>A0A819QJV0</accession>
<reference evidence="1" key="1">
    <citation type="submission" date="2021-02" db="EMBL/GenBank/DDBJ databases">
        <authorList>
            <person name="Nowell W R."/>
        </authorList>
    </citation>
    <scope>NUCLEOTIDE SEQUENCE</scope>
</reference>
<evidence type="ECO:0000313" key="1">
    <source>
        <dbReference type="EMBL" id="CAF4030539.1"/>
    </source>
</evidence>
<comment type="caution">
    <text evidence="1">The sequence shown here is derived from an EMBL/GenBank/DDBJ whole genome shotgun (WGS) entry which is preliminary data.</text>
</comment>
<proteinExistence type="predicted"/>
<evidence type="ECO:0000313" key="2">
    <source>
        <dbReference type="Proteomes" id="UP000663836"/>
    </source>
</evidence>
<dbReference type="AlphaFoldDB" id="A0A819QJV0"/>
<sequence>MQQHQRFIQTNVDRLATNNSGISLLPATYNHIQIITSYQLKQLFDNFVRLPLLTINDLTDMLYLLDRIENRGILTDPLVVNHRIYFIYIDILKDLLKKLHTINYLTQIESSYLFRYIIKLFCKINLHSIEIVKPLRKCLNDIAKHGRYLHNENNIMKYLSKLIELYIQDEQIMNAIINCLCSNFYLQMFQQIEKVDQFLLMIFPTYFIIYQGQHKEEMAHILLNTLLKSTAYIVKFYFKSKQKPVIQLLKLLNHSLQLCTSTTIFEIDQLISTTDILLLILDDKSLSIQNNKSFIKYSIDFLLILIKKNNTILNYIHQKENIFHKFIDLDNNNVHEILNYLSIHNENKNNNDKLLVDIYKPVLLRRDEDNSLQVRI</sequence>
<organism evidence="1 2">
    <name type="scientific">Rotaria sordida</name>
    <dbReference type="NCBI Taxonomy" id="392033"/>
    <lineage>
        <taxon>Eukaryota</taxon>
        <taxon>Metazoa</taxon>
        <taxon>Spiralia</taxon>
        <taxon>Gnathifera</taxon>
        <taxon>Rotifera</taxon>
        <taxon>Eurotatoria</taxon>
        <taxon>Bdelloidea</taxon>
        <taxon>Philodinida</taxon>
        <taxon>Philodinidae</taxon>
        <taxon>Rotaria</taxon>
    </lineage>
</organism>
<dbReference type="Proteomes" id="UP000663836">
    <property type="component" value="Unassembled WGS sequence"/>
</dbReference>
<name>A0A819QJV0_9BILA</name>
<dbReference type="EMBL" id="CAJOBD010005418">
    <property type="protein sequence ID" value="CAF4030539.1"/>
    <property type="molecule type" value="Genomic_DNA"/>
</dbReference>
<protein>
    <submittedName>
        <fullName evidence="1">Uncharacterized protein</fullName>
    </submittedName>
</protein>